<dbReference type="EMBL" id="JADMKU010000027">
    <property type="protein sequence ID" value="MBR9653310.1"/>
    <property type="molecule type" value="Genomic_DNA"/>
</dbReference>
<dbReference type="InterPro" id="IPR007729">
    <property type="entry name" value="DGOK"/>
</dbReference>
<accession>A0ABS5HWD9</accession>
<dbReference type="Proteomes" id="UP001195941">
    <property type="component" value="Unassembled WGS sequence"/>
</dbReference>
<dbReference type="RefSeq" id="WP_212702933.1">
    <property type="nucleotide sequence ID" value="NZ_JADMKU010000027.1"/>
</dbReference>
<dbReference type="Gene3D" id="3.30.420.310">
    <property type="entry name" value="2-keto-3-deoxy-galactonokinase, C-terminal domain"/>
    <property type="match status" value="1"/>
</dbReference>
<dbReference type="Pfam" id="PF05035">
    <property type="entry name" value="DGOK"/>
    <property type="match status" value="1"/>
</dbReference>
<dbReference type="InterPro" id="IPR042257">
    <property type="entry name" value="DGOK_C"/>
</dbReference>
<reference evidence="1 2" key="1">
    <citation type="journal article" date="2021" name="Arch. Microbiol.">
        <title>Thalassobius aquimarinus sp. nov., isolated from the Sea of Japan seashore.</title>
        <authorList>
            <person name="Kurilenko V.V."/>
            <person name="Romanenko L.A."/>
            <person name="Chernysheva N.Y."/>
            <person name="Velansky P.V."/>
            <person name="Tekutyeva L.A."/>
            <person name="Isaeva M.P."/>
            <person name="Mikhailov V.V."/>
        </authorList>
    </citation>
    <scope>NUCLEOTIDE SEQUENCE [LARGE SCALE GENOMIC DNA]</scope>
    <source>
        <strain evidence="1 2">KMM 8518</strain>
    </source>
</reference>
<sequence>MSGAFWIAVDWGTSHLRVWRMHRHEATNEAHSDQGMGRLAPEAFEPALLDLIGPWIQGAERVQVLACGMVGARQGWIEAPYVATPAAPGDPSAAVAAPVRDPRLDMRILPGLSQQAPPDVMRGEETQIAGLLLEDPGFSGLVCLPGTHSKWVRVAQGGVAGFQTFMTGELFALLSGQSVLRHSMPDELWNDDAFAAGFAAARDDAAAMARSLFAIRAAGLLRDVPPGVARARLSGLLVGAEFAAMGRDALTGAVAVIGGGAIADLYRKAFDLTGISARIIDAETATLRGLCAARDALERG</sequence>
<evidence type="ECO:0000313" key="1">
    <source>
        <dbReference type="EMBL" id="MBR9653310.1"/>
    </source>
</evidence>
<keyword evidence="2" id="KW-1185">Reference proteome</keyword>
<comment type="caution">
    <text evidence="1">The sequence shown here is derived from an EMBL/GenBank/DDBJ whole genome shotgun (WGS) entry which is preliminary data.</text>
</comment>
<dbReference type="Gene3D" id="3.30.420.300">
    <property type="entry name" value="2-keto-3-deoxy-galactonokinase, substrate binding domain"/>
    <property type="match status" value="1"/>
</dbReference>
<protein>
    <submittedName>
        <fullName evidence="1">2-dehydro-3-deoxygalactonokinase</fullName>
    </submittedName>
</protein>
<evidence type="ECO:0000313" key="2">
    <source>
        <dbReference type="Proteomes" id="UP001195941"/>
    </source>
</evidence>
<organism evidence="1 2">
    <name type="scientific">Thalassovita aquimarina</name>
    <dbReference type="NCBI Taxonomy" id="2785917"/>
    <lineage>
        <taxon>Bacteria</taxon>
        <taxon>Pseudomonadati</taxon>
        <taxon>Pseudomonadota</taxon>
        <taxon>Alphaproteobacteria</taxon>
        <taxon>Rhodobacterales</taxon>
        <taxon>Roseobacteraceae</taxon>
        <taxon>Thalassovita</taxon>
    </lineage>
</organism>
<gene>
    <name evidence="1" type="ORF">IT775_19510</name>
</gene>
<name>A0ABS5HWD9_9RHOB</name>
<proteinExistence type="predicted"/>
<dbReference type="InterPro" id="IPR042258">
    <property type="entry name" value="DGOK_N"/>
</dbReference>